<keyword evidence="3" id="KW-1185">Reference proteome</keyword>
<comment type="caution">
    <text evidence="2">The sequence shown here is derived from an EMBL/GenBank/DDBJ whole genome shotgun (WGS) entry which is preliminary data.</text>
</comment>
<protein>
    <submittedName>
        <fullName evidence="2">Pentapeptide repeat-containing protein</fullName>
    </submittedName>
</protein>
<evidence type="ECO:0000313" key="2">
    <source>
        <dbReference type="EMBL" id="NMQ18070.1"/>
    </source>
</evidence>
<dbReference type="EMBL" id="SPMZ01000007">
    <property type="protein sequence ID" value="NMQ18070.1"/>
    <property type="molecule type" value="Genomic_DNA"/>
</dbReference>
<dbReference type="Proteomes" id="UP000760480">
    <property type="component" value="Unassembled WGS sequence"/>
</dbReference>
<evidence type="ECO:0000313" key="3">
    <source>
        <dbReference type="Proteomes" id="UP000760480"/>
    </source>
</evidence>
<organism evidence="2 3">
    <name type="scientific">Candidatus Competibacter phosphatis</name>
    <dbReference type="NCBI Taxonomy" id="221280"/>
    <lineage>
        <taxon>Bacteria</taxon>
        <taxon>Pseudomonadati</taxon>
        <taxon>Pseudomonadota</taxon>
        <taxon>Gammaproteobacteria</taxon>
        <taxon>Candidatus Competibacteraceae</taxon>
        <taxon>Candidatus Competibacter</taxon>
    </lineage>
</organism>
<name>A0ABX1TFC6_9GAMM</name>
<dbReference type="SUPFAM" id="SSF141571">
    <property type="entry name" value="Pentapeptide repeat-like"/>
    <property type="match status" value="1"/>
</dbReference>
<feature type="coiled-coil region" evidence="1">
    <location>
        <begin position="324"/>
        <end position="352"/>
    </location>
</feature>
<dbReference type="Pfam" id="PF00805">
    <property type="entry name" value="Pentapeptide"/>
    <property type="match status" value="1"/>
</dbReference>
<dbReference type="InterPro" id="IPR001646">
    <property type="entry name" value="5peptide_repeat"/>
</dbReference>
<accession>A0ABX1TFC6</accession>
<sequence length="358" mass="39181">MVDGEFWETVTAKLQKPLLNWQMLDRQDTNKHRGTLAQQFENDRCASIGQTVLSCVVLDEQRRLDLNEQALFVKPPNPELLAALRAGKGLENIDKLGRIFLAHRSLRRTQMRSTLLVGADLRGAQLQGASLLGAQLQGASLLGTQLQSASLSQAQLQGADLRMAQLQGADLRSSGLYRNGGPALSDLLDIRGTVVEPLSHDKFSAIQVMLESIPFSNKQDSLRRLKLTIQPGAAVPTFDSCIADRESQPKCQQVYDVNNLDQRREVKKRLHEVLAALACEDAYTAQGILGQIPSSYSNDNDSTRQGLATVLLARMKASEPCPGLAGLSAEYKAELERLAKKEEAKRQQAAKAASAGQR</sequence>
<dbReference type="PANTHER" id="PTHR14136">
    <property type="entry name" value="BTB_POZ DOMAIN-CONTAINING PROTEIN KCTD9"/>
    <property type="match status" value="1"/>
</dbReference>
<gene>
    <name evidence="2" type="ORF">E4P82_01980</name>
</gene>
<evidence type="ECO:0000256" key="1">
    <source>
        <dbReference type="SAM" id="Coils"/>
    </source>
</evidence>
<proteinExistence type="predicted"/>
<keyword evidence="1" id="KW-0175">Coiled coil</keyword>
<dbReference type="Gene3D" id="2.160.20.80">
    <property type="entry name" value="E3 ubiquitin-protein ligase SopA"/>
    <property type="match status" value="1"/>
</dbReference>
<reference evidence="2 3" key="1">
    <citation type="submission" date="2019-03" db="EMBL/GenBank/DDBJ databases">
        <title>Metabolic reconstructions from genomes of highly enriched 'Candidatus Accumulibacter' and 'Candidatus Competibacter' bioreactor populations.</title>
        <authorList>
            <person name="Annavajhala M.K."/>
            <person name="Welles L."/>
            <person name="Abbas B."/>
            <person name="Sorokin D."/>
            <person name="Park H."/>
            <person name="Van Loosdrecht M."/>
            <person name="Chandran K."/>
        </authorList>
    </citation>
    <scope>NUCLEOTIDE SEQUENCE [LARGE SCALE GENOMIC DNA]</scope>
    <source>
        <strain evidence="2 3">SBR_G</strain>
    </source>
</reference>
<dbReference type="PANTHER" id="PTHR14136:SF17">
    <property type="entry name" value="BTB_POZ DOMAIN-CONTAINING PROTEIN KCTD9"/>
    <property type="match status" value="1"/>
</dbReference>
<dbReference type="InterPro" id="IPR051082">
    <property type="entry name" value="Pentapeptide-BTB/POZ_domain"/>
</dbReference>